<evidence type="ECO:0000313" key="5">
    <source>
        <dbReference type="Proteomes" id="UP000732193"/>
    </source>
</evidence>
<name>A0AAE3B6M9_9RHOB</name>
<evidence type="ECO:0000259" key="3">
    <source>
        <dbReference type="Pfam" id="PF01464"/>
    </source>
</evidence>
<dbReference type="AlphaFoldDB" id="A0AAE3B6M9"/>
<dbReference type="Gene3D" id="1.10.530.10">
    <property type="match status" value="1"/>
</dbReference>
<sequence>MGRTRATYVVIALALTAGAVQAEGTGGWLGFYRPSVTQAPAAAAPVNASVCMTEILQAQARYNIPDNLLLAIGIQEAGRRVDGKIAIWPWTANARGKGVFFDSKQDLEAWVRQTQASGTRSVDVGCMQINQKWHARQFASLEEATDPKSNVDYAARFLLSLYRETRDWWQAAGRYHSSTESYKSVYLRKLGKNQKLANRHQVHFAKQNTPTQATAVTAAPWYAPAVNWTSDMTGSQSVSRNVMSIYSTSPLQAVLPDYEQAD</sequence>
<protein>
    <submittedName>
        <fullName evidence="4">Lytic transglycosylase domain-containing protein</fullName>
    </submittedName>
</protein>
<dbReference type="Proteomes" id="UP000732193">
    <property type="component" value="Unassembled WGS sequence"/>
</dbReference>
<reference evidence="4 5" key="1">
    <citation type="submission" date="2021-01" db="EMBL/GenBank/DDBJ databases">
        <title>Diatom-associated Roseobacters Show Island Model of Population Structure.</title>
        <authorList>
            <person name="Qu L."/>
            <person name="Feng X."/>
            <person name="Chen Y."/>
            <person name="Li L."/>
            <person name="Wang X."/>
            <person name="Hu Z."/>
            <person name="Wang H."/>
            <person name="Luo H."/>
        </authorList>
    </citation>
    <scope>NUCLEOTIDE SEQUENCE [LARGE SCALE GENOMIC DNA]</scope>
    <source>
        <strain evidence="4 5">TR60-84</strain>
    </source>
</reference>
<gene>
    <name evidence="4" type="ORF">JQV55_08485</name>
</gene>
<organism evidence="4 5">
    <name type="scientific">Sulfitobacter geojensis</name>
    <dbReference type="NCBI Taxonomy" id="1342299"/>
    <lineage>
        <taxon>Bacteria</taxon>
        <taxon>Pseudomonadati</taxon>
        <taxon>Pseudomonadota</taxon>
        <taxon>Alphaproteobacteria</taxon>
        <taxon>Rhodobacterales</taxon>
        <taxon>Roseobacteraceae</taxon>
        <taxon>Sulfitobacter</taxon>
    </lineage>
</organism>
<evidence type="ECO:0000256" key="1">
    <source>
        <dbReference type="ARBA" id="ARBA00009387"/>
    </source>
</evidence>
<feature type="signal peptide" evidence="2">
    <location>
        <begin position="1"/>
        <end position="22"/>
    </location>
</feature>
<dbReference type="SUPFAM" id="SSF53955">
    <property type="entry name" value="Lysozyme-like"/>
    <property type="match status" value="1"/>
</dbReference>
<dbReference type="InterPro" id="IPR008258">
    <property type="entry name" value="Transglycosylase_SLT_dom_1"/>
</dbReference>
<dbReference type="Pfam" id="PF01464">
    <property type="entry name" value="SLT"/>
    <property type="match status" value="1"/>
</dbReference>
<accession>A0AAE3B6M9</accession>
<keyword evidence="2" id="KW-0732">Signal</keyword>
<feature type="domain" description="Transglycosylase SLT" evidence="3">
    <location>
        <begin position="120"/>
        <end position="182"/>
    </location>
</feature>
<proteinExistence type="inferred from homology"/>
<feature type="chain" id="PRO_5042052931" evidence="2">
    <location>
        <begin position="23"/>
        <end position="262"/>
    </location>
</feature>
<dbReference type="InterPro" id="IPR023346">
    <property type="entry name" value="Lysozyme-like_dom_sf"/>
</dbReference>
<dbReference type="EMBL" id="JAFBRM010000002">
    <property type="protein sequence ID" value="MBM1713596.1"/>
    <property type="molecule type" value="Genomic_DNA"/>
</dbReference>
<keyword evidence="5" id="KW-1185">Reference proteome</keyword>
<comment type="similarity">
    <text evidence="1">Belongs to the virb1 family.</text>
</comment>
<evidence type="ECO:0000256" key="2">
    <source>
        <dbReference type="SAM" id="SignalP"/>
    </source>
</evidence>
<evidence type="ECO:0000313" key="4">
    <source>
        <dbReference type="EMBL" id="MBM1713596.1"/>
    </source>
</evidence>
<dbReference type="RefSeq" id="WP_203241963.1">
    <property type="nucleotide sequence ID" value="NZ_JAFBRH010000002.1"/>
</dbReference>
<dbReference type="CDD" id="cd13400">
    <property type="entry name" value="LT_IagB-like"/>
    <property type="match status" value="1"/>
</dbReference>
<comment type="caution">
    <text evidence="4">The sequence shown here is derived from an EMBL/GenBank/DDBJ whole genome shotgun (WGS) entry which is preliminary data.</text>
</comment>